<reference evidence="2" key="1">
    <citation type="submission" date="2023-07" db="EMBL/GenBank/DDBJ databases">
        <title>draft genome sequence of fig (Ficus carica).</title>
        <authorList>
            <person name="Takahashi T."/>
            <person name="Nishimura K."/>
        </authorList>
    </citation>
    <scope>NUCLEOTIDE SEQUENCE</scope>
</reference>
<name>A0AA88EJV5_FICCA</name>
<evidence type="ECO:0000256" key="1">
    <source>
        <dbReference type="SAM" id="MobiDB-lite"/>
    </source>
</evidence>
<accession>A0AA88EJV5</accession>
<dbReference type="Proteomes" id="UP001187192">
    <property type="component" value="Unassembled WGS sequence"/>
</dbReference>
<evidence type="ECO:0000313" key="2">
    <source>
        <dbReference type="EMBL" id="GMN75190.1"/>
    </source>
</evidence>
<comment type="caution">
    <text evidence="2">The sequence shown here is derived from an EMBL/GenBank/DDBJ whole genome shotgun (WGS) entry which is preliminary data.</text>
</comment>
<dbReference type="EMBL" id="BTGU01021975">
    <property type="protein sequence ID" value="GMN75190.1"/>
    <property type="molecule type" value="Genomic_DNA"/>
</dbReference>
<keyword evidence="3" id="KW-1185">Reference proteome</keyword>
<organism evidence="2 3">
    <name type="scientific">Ficus carica</name>
    <name type="common">Common fig</name>
    <dbReference type="NCBI Taxonomy" id="3494"/>
    <lineage>
        <taxon>Eukaryota</taxon>
        <taxon>Viridiplantae</taxon>
        <taxon>Streptophyta</taxon>
        <taxon>Embryophyta</taxon>
        <taxon>Tracheophyta</taxon>
        <taxon>Spermatophyta</taxon>
        <taxon>Magnoliopsida</taxon>
        <taxon>eudicotyledons</taxon>
        <taxon>Gunneridae</taxon>
        <taxon>Pentapetalae</taxon>
        <taxon>rosids</taxon>
        <taxon>fabids</taxon>
        <taxon>Rosales</taxon>
        <taxon>Moraceae</taxon>
        <taxon>Ficeae</taxon>
        <taxon>Ficus</taxon>
    </lineage>
</organism>
<sequence>MSRSCSSVLHSREIRTPSQLPVNEMLLRHYEASFHAMTSHKLDRERRKSTLVAQDFEPGDSQRKHQGEAGDPVPIAIRTNLDDEITGEDSDGGVTASSSIIVAGENELVTSEIVMGGYEIAMGFFFFFFHHDSITGDQLAHNSMNQLPWRQ</sequence>
<feature type="region of interest" description="Disordered" evidence="1">
    <location>
        <begin position="39"/>
        <end position="75"/>
    </location>
</feature>
<evidence type="ECO:0000313" key="3">
    <source>
        <dbReference type="Proteomes" id="UP001187192"/>
    </source>
</evidence>
<proteinExistence type="predicted"/>
<dbReference type="AlphaFoldDB" id="A0AA88EJV5"/>
<protein>
    <submittedName>
        <fullName evidence="2">Uncharacterized protein</fullName>
    </submittedName>
</protein>
<gene>
    <name evidence="2" type="ORF">TIFTF001_056744</name>
</gene>